<protein>
    <submittedName>
        <fullName evidence="1">Uncharacterized protein</fullName>
    </submittedName>
</protein>
<organism evidence="1 2">
    <name type="scientific">Trichinella zimbabwensis</name>
    <dbReference type="NCBI Taxonomy" id="268475"/>
    <lineage>
        <taxon>Eukaryota</taxon>
        <taxon>Metazoa</taxon>
        <taxon>Ecdysozoa</taxon>
        <taxon>Nematoda</taxon>
        <taxon>Enoplea</taxon>
        <taxon>Dorylaimia</taxon>
        <taxon>Trichinellida</taxon>
        <taxon>Trichinellidae</taxon>
        <taxon>Trichinella</taxon>
    </lineage>
</organism>
<evidence type="ECO:0000313" key="1">
    <source>
        <dbReference type="EMBL" id="KRZ08142.1"/>
    </source>
</evidence>
<comment type="caution">
    <text evidence="1">The sequence shown here is derived from an EMBL/GenBank/DDBJ whole genome shotgun (WGS) entry which is preliminary data.</text>
</comment>
<dbReference type="Proteomes" id="UP000055024">
    <property type="component" value="Unassembled WGS sequence"/>
</dbReference>
<dbReference type="AlphaFoldDB" id="A0A0V1HBE8"/>
<keyword evidence="2" id="KW-1185">Reference proteome</keyword>
<accession>A0A0V1HBE8</accession>
<proteinExistence type="predicted"/>
<sequence>MLNKRFLNVSDIFRSTTYRIHRRLPRSHHVTVSQILNGRIFVKVYFLLIRICKLLVLSLLITGEREQYGRKGKHPFLKI</sequence>
<evidence type="ECO:0000313" key="2">
    <source>
        <dbReference type="Proteomes" id="UP000055024"/>
    </source>
</evidence>
<gene>
    <name evidence="1" type="ORF">T11_2983</name>
</gene>
<name>A0A0V1HBE8_9BILA</name>
<dbReference type="EMBL" id="JYDP01000091">
    <property type="protein sequence ID" value="KRZ08142.1"/>
    <property type="molecule type" value="Genomic_DNA"/>
</dbReference>
<reference evidence="1 2" key="1">
    <citation type="submission" date="2015-01" db="EMBL/GenBank/DDBJ databases">
        <title>Evolution of Trichinella species and genotypes.</title>
        <authorList>
            <person name="Korhonen P.K."/>
            <person name="Edoardo P."/>
            <person name="Giuseppe L.R."/>
            <person name="Gasser R.B."/>
        </authorList>
    </citation>
    <scope>NUCLEOTIDE SEQUENCE [LARGE SCALE GENOMIC DNA]</scope>
    <source>
        <strain evidence="1">ISS1029</strain>
    </source>
</reference>